<keyword evidence="2" id="KW-1133">Transmembrane helix</keyword>
<dbReference type="SUPFAM" id="SSF101148">
    <property type="entry name" value="Plant invertase/pectin methylesterase inhibitor"/>
    <property type="match status" value="1"/>
</dbReference>
<evidence type="ECO:0000313" key="5">
    <source>
        <dbReference type="Proteomes" id="UP001412067"/>
    </source>
</evidence>
<evidence type="ECO:0000256" key="1">
    <source>
        <dbReference type="ARBA" id="ARBA00022729"/>
    </source>
</evidence>
<dbReference type="Pfam" id="PF04043">
    <property type="entry name" value="PMEI"/>
    <property type="match status" value="1"/>
</dbReference>
<sequence>MDSLKIFKGYGKVDPADHREFRRKTRNRFVLLGVACILLVAIITGVAISVSVNKHRTGDSSSSRQSPVSTSSFIRAVCSITRYPDSCFASLSSAAPNSTAIAIDPAAILFQLSLSVASRSISNVSAFLSTLNIPVTDNRLRAAVRDCKELLNDAVDRLNDSIAIISAAKPGEKILSASKISDLRTWLSTTITDQETCLDGFEGTNGGFREKLEAAMMNSKQFASNSLAIVTRILGNPEKFHFSHQ</sequence>
<comment type="caution">
    <text evidence="4">The sequence shown here is derived from an EMBL/GenBank/DDBJ whole genome shotgun (WGS) entry which is preliminary data.</text>
</comment>
<evidence type="ECO:0000313" key="4">
    <source>
        <dbReference type="EMBL" id="KAK8942208.1"/>
    </source>
</evidence>
<dbReference type="PANTHER" id="PTHR31080:SF303">
    <property type="entry name" value="PECTINESTERASE 1-LIKE"/>
    <property type="match status" value="1"/>
</dbReference>
<protein>
    <submittedName>
        <fullName evidence="4">Pectinesterase 3</fullName>
    </submittedName>
</protein>
<proteinExistence type="predicted"/>
<dbReference type="InterPro" id="IPR006501">
    <property type="entry name" value="Pectinesterase_inhib_dom"/>
</dbReference>
<dbReference type="Proteomes" id="UP001412067">
    <property type="component" value="Unassembled WGS sequence"/>
</dbReference>
<dbReference type="SMART" id="SM00856">
    <property type="entry name" value="PMEI"/>
    <property type="match status" value="1"/>
</dbReference>
<dbReference type="EMBL" id="JBBWWR010000019">
    <property type="protein sequence ID" value="KAK8942208.1"/>
    <property type="molecule type" value="Genomic_DNA"/>
</dbReference>
<evidence type="ECO:0000259" key="3">
    <source>
        <dbReference type="SMART" id="SM00856"/>
    </source>
</evidence>
<accession>A0ABR2LK06</accession>
<organism evidence="4 5">
    <name type="scientific">Platanthera guangdongensis</name>
    <dbReference type="NCBI Taxonomy" id="2320717"/>
    <lineage>
        <taxon>Eukaryota</taxon>
        <taxon>Viridiplantae</taxon>
        <taxon>Streptophyta</taxon>
        <taxon>Embryophyta</taxon>
        <taxon>Tracheophyta</taxon>
        <taxon>Spermatophyta</taxon>
        <taxon>Magnoliopsida</taxon>
        <taxon>Liliopsida</taxon>
        <taxon>Asparagales</taxon>
        <taxon>Orchidaceae</taxon>
        <taxon>Orchidoideae</taxon>
        <taxon>Orchideae</taxon>
        <taxon>Orchidinae</taxon>
        <taxon>Platanthera</taxon>
    </lineage>
</organism>
<dbReference type="Gene3D" id="1.20.140.40">
    <property type="entry name" value="Invertase/pectin methylesterase inhibitor family protein"/>
    <property type="match status" value="1"/>
</dbReference>
<keyword evidence="2" id="KW-0812">Transmembrane</keyword>
<dbReference type="InterPro" id="IPR051955">
    <property type="entry name" value="PME_Inhibitor"/>
</dbReference>
<keyword evidence="5" id="KW-1185">Reference proteome</keyword>
<name>A0ABR2LK06_9ASPA</name>
<dbReference type="NCBIfam" id="TIGR01614">
    <property type="entry name" value="PME_inhib"/>
    <property type="match status" value="1"/>
</dbReference>
<dbReference type="CDD" id="cd15798">
    <property type="entry name" value="PMEI-like_3"/>
    <property type="match status" value="1"/>
</dbReference>
<keyword evidence="1" id="KW-0732">Signal</keyword>
<gene>
    <name evidence="4" type="primary">MPE3</name>
    <name evidence="4" type="ORF">KSP40_PGU002412</name>
</gene>
<dbReference type="InterPro" id="IPR035513">
    <property type="entry name" value="Invertase/methylesterase_inhib"/>
</dbReference>
<evidence type="ECO:0000256" key="2">
    <source>
        <dbReference type="SAM" id="Phobius"/>
    </source>
</evidence>
<reference evidence="4 5" key="1">
    <citation type="journal article" date="2022" name="Nat. Plants">
        <title>Genomes of leafy and leafless Platanthera orchids illuminate the evolution of mycoheterotrophy.</title>
        <authorList>
            <person name="Li M.H."/>
            <person name="Liu K.W."/>
            <person name="Li Z."/>
            <person name="Lu H.C."/>
            <person name="Ye Q.L."/>
            <person name="Zhang D."/>
            <person name="Wang J.Y."/>
            <person name="Li Y.F."/>
            <person name="Zhong Z.M."/>
            <person name="Liu X."/>
            <person name="Yu X."/>
            <person name="Liu D.K."/>
            <person name="Tu X.D."/>
            <person name="Liu B."/>
            <person name="Hao Y."/>
            <person name="Liao X.Y."/>
            <person name="Jiang Y.T."/>
            <person name="Sun W.H."/>
            <person name="Chen J."/>
            <person name="Chen Y.Q."/>
            <person name="Ai Y."/>
            <person name="Zhai J.W."/>
            <person name="Wu S.S."/>
            <person name="Zhou Z."/>
            <person name="Hsiao Y.Y."/>
            <person name="Wu W.L."/>
            <person name="Chen Y.Y."/>
            <person name="Lin Y.F."/>
            <person name="Hsu J.L."/>
            <person name="Li C.Y."/>
            <person name="Wang Z.W."/>
            <person name="Zhao X."/>
            <person name="Zhong W.Y."/>
            <person name="Ma X.K."/>
            <person name="Ma L."/>
            <person name="Huang J."/>
            <person name="Chen G.Z."/>
            <person name="Huang M.Z."/>
            <person name="Huang L."/>
            <person name="Peng D.H."/>
            <person name="Luo Y.B."/>
            <person name="Zou S.Q."/>
            <person name="Chen S.P."/>
            <person name="Lan S."/>
            <person name="Tsai W.C."/>
            <person name="Van de Peer Y."/>
            <person name="Liu Z.J."/>
        </authorList>
    </citation>
    <scope>NUCLEOTIDE SEQUENCE [LARGE SCALE GENOMIC DNA]</scope>
    <source>
        <strain evidence="4">Lor288</strain>
    </source>
</reference>
<feature type="transmembrane region" description="Helical" evidence="2">
    <location>
        <begin position="29"/>
        <end position="52"/>
    </location>
</feature>
<keyword evidence="2" id="KW-0472">Membrane</keyword>
<dbReference type="PANTHER" id="PTHR31080">
    <property type="entry name" value="PECTINESTERASE INHIBITOR-LIKE"/>
    <property type="match status" value="1"/>
</dbReference>
<feature type="domain" description="Pectinesterase inhibitor" evidence="3">
    <location>
        <begin position="69"/>
        <end position="229"/>
    </location>
</feature>